<keyword evidence="5 7" id="KW-0472">Membrane</keyword>
<evidence type="ECO:0000256" key="5">
    <source>
        <dbReference type="ARBA" id="ARBA00023136"/>
    </source>
</evidence>
<evidence type="ECO:0000313" key="10">
    <source>
        <dbReference type="Proteomes" id="UP001286456"/>
    </source>
</evidence>
<dbReference type="PANTHER" id="PTHR48022">
    <property type="entry name" value="PLASTIDIC GLUCOSE TRANSPORTER 4"/>
    <property type="match status" value="1"/>
</dbReference>
<sequence length="535" mass="58220">MSEPSLITTPLSSVWANRKCFLVCCLVSMANLEYGLDSGVIGTLQAIPGFLAVFGYQDQFIPGGYGLNSTFQQLITSLPILGGLVSSLASGLLSTYMGRRFGLWIACLFTLIGVAIQMSAAQNKQAGTIYTGRFVLGLGNGFLQTFSNIYCAEVAPAHLRAIMVGLSTEWLLVGSILAAAITNATQVRLDTSSFQIPLGVLLVLPVVLAVGLFFVPETPRYLINRGKLGAARQALETLRGSSLRLEEIEVEFVEMVKGIEEEKRLASTLGPLDIFRGTDKRRTLLCLGVATADSGGSGAWFFIPYSTYFMIISGVPVRDVFHYHIINTCLGLVACNLGLSLIRHVCGRRTFLMLGAALNGLCMLGMAVSSTVDTSPETARACLVAFVSLFLIVYSLATGLVTRPVATELVSTRLRAWSFGLTVAVSHLNIWLVSFCTPYFINPEHLHWGGKYGYIWAASNLACLVWYYLFVPEMKGRTLEEIDELFEKRVATPDFKTFKTGIREEAIRDIQVQSGGQGEGEAKSESAVAVQEEQE</sequence>
<dbReference type="GO" id="GO:0005351">
    <property type="term" value="F:carbohydrate:proton symporter activity"/>
    <property type="evidence" value="ECO:0007669"/>
    <property type="project" value="TreeGrafter"/>
</dbReference>
<dbReference type="SUPFAM" id="SSF103473">
    <property type="entry name" value="MFS general substrate transporter"/>
    <property type="match status" value="1"/>
</dbReference>
<dbReference type="Pfam" id="PF00083">
    <property type="entry name" value="Sugar_tr"/>
    <property type="match status" value="1"/>
</dbReference>
<dbReference type="InterPro" id="IPR020846">
    <property type="entry name" value="MFS_dom"/>
</dbReference>
<keyword evidence="4 7" id="KW-1133">Transmembrane helix</keyword>
<feature type="domain" description="Major facilitator superfamily (MFS) profile" evidence="8">
    <location>
        <begin position="23"/>
        <end position="475"/>
    </location>
</feature>
<evidence type="ECO:0000256" key="3">
    <source>
        <dbReference type="ARBA" id="ARBA00022692"/>
    </source>
</evidence>
<feature type="region of interest" description="Disordered" evidence="6">
    <location>
        <begin position="512"/>
        <end position="535"/>
    </location>
</feature>
<feature type="transmembrane region" description="Helical" evidence="7">
    <location>
        <begin position="162"/>
        <end position="182"/>
    </location>
</feature>
<dbReference type="FunFam" id="1.20.1250.20:FF:000078">
    <property type="entry name" value="MFS maltose transporter, putative"/>
    <property type="match status" value="1"/>
</dbReference>
<comment type="caution">
    <text evidence="9">The sequence shown here is derived from an EMBL/GenBank/DDBJ whole genome shotgun (WGS) entry which is preliminary data.</text>
</comment>
<name>A0AAE0IE53_9PEZI</name>
<dbReference type="InterPro" id="IPR050360">
    <property type="entry name" value="MFS_Sugar_Transporters"/>
</dbReference>
<reference evidence="9" key="2">
    <citation type="submission" date="2023-06" db="EMBL/GenBank/DDBJ databases">
        <authorList>
            <consortium name="Lawrence Berkeley National Laboratory"/>
            <person name="Haridas S."/>
            <person name="Hensen N."/>
            <person name="Bonometti L."/>
            <person name="Westerberg I."/>
            <person name="Brannstrom I.O."/>
            <person name="Guillou S."/>
            <person name="Cros-Aarteil S."/>
            <person name="Calhoun S."/>
            <person name="Kuo A."/>
            <person name="Mondo S."/>
            <person name="Pangilinan J."/>
            <person name="Riley R."/>
            <person name="Labutti K."/>
            <person name="Andreopoulos B."/>
            <person name="Lipzen A."/>
            <person name="Chen C."/>
            <person name="Yanf M."/>
            <person name="Daum C."/>
            <person name="Ng V."/>
            <person name="Clum A."/>
            <person name="Steindorff A."/>
            <person name="Ohm R."/>
            <person name="Martin F."/>
            <person name="Silar P."/>
            <person name="Natvig D."/>
            <person name="Lalanne C."/>
            <person name="Gautier V."/>
            <person name="Ament-Velasquez S.L."/>
            <person name="Kruys A."/>
            <person name="Hutchinson M.I."/>
            <person name="Powell A.J."/>
            <person name="Barry K."/>
            <person name="Miller A.N."/>
            <person name="Grigoriev I.V."/>
            <person name="Debuchy R."/>
            <person name="Gladieux P."/>
            <person name="Thoren M.H."/>
            <person name="Johannesson H."/>
        </authorList>
    </citation>
    <scope>NUCLEOTIDE SEQUENCE</scope>
    <source>
        <strain evidence="9">SMH4131-1</strain>
    </source>
</reference>
<evidence type="ECO:0000256" key="2">
    <source>
        <dbReference type="ARBA" id="ARBA00010992"/>
    </source>
</evidence>
<feature type="transmembrane region" description="Helical" evidence="7">
    <location>
        <begin position="194"/>
        <end position="215"/>
    </location>
</feature>
<comment type="subcellular location">
    <subcellularLocation>
        <location evidence="1">Membrane</location>
        <topology evidence="1">Multi-pass membrane protein</topology>
    </subcellularLocation>
</comment>
<organism evidence="9 10">
    <name type="scientific">Cercophora scortea</name>
    <dbReference type="NCBI Taxonomy" id="314031"/>
    <lineage>
        <taxon>Eukaryota</taxon>
        <taxon>Fungi</taxon>
        <taxon>Dikarya</taxon>
        <taxon>Ascomycota</taxon>
        <taxon>Pezizomycotina</taxon>
        <taxon>Sordariomycetes</taxon>
        <taxon>Sordariomycetidae</taxon>
        <taxon>Sordariales</taxon>
        <taxon>Lasiosphaeriaceae</taxon>
        <taxon>Cercophora</taxon>
    </lineage>
</organism>
<feature type="transmembrane region" description="Helical" evidence="7">
    <location>
        <begin position="378"/>
        <end position="402"/>
    </location>
</feature>
<dbReference type="InterPro" id="IPR005829">
    <property type="entry name" value="Sugar_transporter_CS"/>
</dbReference>
<protein>
    <submittedName>
        <fullName evidence="9">General substrate transporter</fullName>
    </submittedName>
</protein>
<proteinExistence type="inferred from homology"/>
<keyword evidence="3 7" id="KW-0812">Transmembrane</keyword>
<evidence type="ECO:0000256" key="6">
    <source>
        <dbReference type="SAM" id="MobiDB-lite"/>
    </source>
</evidence>
<dbReference type="GO" id="GO:0016020">
    <property type="term" value="C:membrane"/>
    <property type="evidence" value="ECO:0007669"/>
    <property type="project" value="UniProtKB-SubCell"/>
</dbReference>
<feature type="transmembrane region" description="Helical" evidence="7">
    <location>
        <begin position="74"/>
        <end position="94"/>
    </location>
</feature>
<dbReference type="PANTHER" id="PTHR48022:SF10">
    <property type="entry name" value="MAJOR FACILITATOR SUPERFAMILY (MFS) PROFILE DOMAIN-CONTAINING PROTEIN"/>
    <property type="match status" value="1"/>
</dbReference>
<feature type="transmembrane region" description="Helical" evidence="7">
    <location>
        <begin position="284"/>
        <end position="303"/>
    </location>
</feature>
<evidence type="ECO:0000313" key="9">
    <source>
        <dbReference type="EMBL" id="KAK3323362.1"/>
    </source>
</evidence>
<dbReference type="PROSITE" id="PS00217">
    <property type="entry name" value="SUGAR_TRANSPORT_2"/>
    <property type="match status" value="1"/>
</dbReference>
<dbReference type="Proteomes" id="UP001286456">
    <property type="component" value="Unassembled WGS sequence"/>
</dbReference>
<feature type="transmembrane region" description="Helical" evidence="7">
    <location>
        <begin position="351"/>
        <end position="372"/>
    </location>
</feature>
<keyword evidence="10" id="KW-1185">Reference proteome</keyword>
<dbReference type="PROSITE" id="PS50850">
    <property type="entry name" value="MFS"/>
    <property type="match status" value="1"/>
</dbReference>
<evidence type="ECO:0000256" key="1">
    <source>
        <dbReference type="ARBA" id="ARBA00004141"/>
    </source>
</evidence>
<dbReference type="InterPro" id="IPR005828">
    <property type="entry name" value="MFS_sugar_transport-like"/>
</dbReference>
<feature type="transmembrane region" description="Helical" evidence="7">
    <location>
        <begin position="323"/>
        <end position="342"/>
    </location>
</feature>
<evidence type="ECO:0000256" key="4">
    <source>
        <dbReference type="ARBA" id="ARBA00022989"/>
    </source>
</evidence>
<comment type="similarity">
    <text evidence="2">Belongs to the major facilitator superfamily. Sugar transporter (TC 2.A.1.1) family.</text>
</comment>
<dbReference type="AlphaFoldDB" id="A0AAE0IE53"/>
<reference evidence="9" key="1">
    <citation type="journal article" date="2023" name="Mol. Phylogenet. Evol.">
        <title>Genome-scale phylogeny and comparative genomics of the fungal order Sordariales.</title>
        <authorList>
            <person name="Hensen N."/>
            <person name="Bonometti L."/>
            <person name="Westerberg I."/>
            <person name="Brannstrom I.O."/>
            <person name="Guillou S."/>
            <person name="Cros-Aarteil S."/>
            <person name="Calhoun S."/>
            <person name="Haridas S."/>
            <person name="Kuo A."/>
            <person name="Mondo S."/>
            <person name="Pangilinan J."/>
            <person name="Riley R."/>
            <person name="LaButti K."/>
            <person name="Andreopoulos B."/>
            <person name="Lipzen A."/>
            <person name="Chen C."/>
            <person name="Yan M."/>
            <person name="Daum C."/>
            <person name="Ng V."/>
            <person name="Clum A."/>
            <person name="Steindorff A."/>
            <person name="Ohm R.A."/>
            <person name="Martin F."/>
            <person name="Silar P."/>
            <person name="Natvig D.O."/>
            <person name="Lalanne C."/>
            <person name="Gautier V."/>
            <person name="Ament-Velasquez S.L."/>
            <person name="Kruys A."/>
            <person name="Hutchinson M.I."/>
            <person name="Powell A.J."/>
            <person name="Barry K."/>
            <person name="Miller A.N."/>
            <person name="Grigoriev I.V."/>
            <person name="Debuchy R."/>
            <person name="Gladieux P."/>
            <person name="Hiltunen Thoren M."/>
            <person name="Johannesson H."/>
        </authorList>
    </citation>
    <scope>NUCLEOTIDE SEQUENCE</scope>
    <source>
        <strain evidence="9">SMH4131-1</strain>
    </source>
</reference>
<feature type="transmembrane region" description="Helical" evidence="7">
    <location>
        <begin position="101"/>
        <end position="120"/>
    </location>
</feature>
<gene>
    <name evidence="9" type="ORF">B0T19DRAFT_462920</name>
</gene>
<dbReference type="EMBL" id="JAUEPO010000004">
    <property type="protein sequence ID" value="KAK3323362.1"/>
    <property type="molecule type" value="Genomic_DNA"/>
</dbReference>
<feature type="transmembrane region" description="Helical" evidence="7">
    <location>
        <begin position="132"/>
        <end position="150"/>
    </location>
</feature>
<feature type="transmembrane region" description="Helical" evidence="7">
    <location>
        <begin position="414"/>
        <end position="441"/>
    </location>
</feature>
<dbReference type="Gene3D" id="1.20.1250.20">
    <property type="entry name" value="MFS general substrate transporter like domains"/>
    <property type="match status" value="1"/>
</dbReference>
<dbReference type="InterPro" id="IPR036259">
    <property type="entry name" value="MFS_trans_sf"/>
</dbReference>
<feature type="transmembrane region" description="Helical" evidence="7">
    <location>
        <begin position="453"/>
        <end position="471"/>
    </location>
</feature>
<accession>A0AAE0IE53</accession>
<evidence type="ECO:0000256" key="7">
    <source>
        <dbReference type="SAM" id="Phobius"/>
    </source>
</evidence>
<evidence type="ECO:0000259" key="8">
    <source>
        <dbReference type="PROSITE" id="PS50850"/>
    </source>
</evidence>